<dbReference type="Proteomes" id="UP001244011">
    <property type="component" value="Unassembled WGS sequence"/>
</dbReference>
<evidence type="ECO:0000313" key="10">
    <source>
        <dbReference type="Proteomes" id="UP001244011"/>
    </source>
</evidence>
<comment type="function">
    <text evidence="1">Nuclear serine protease which mediates apoptosis.</text>
</comment>
<dbReference type="PRINTS" id="PR00834">
    <property type="entry name" value="PROTEASES2C"/>
</dbReference>
<keyword evidence="9" id="KW-0378">Hydrolase</keyword>
<evidence type="ECO:0000256" key="5">
    <source>
        <dbReference type="ARBA" id="ARBA00022703"/>
    </source>
</evidence>
<dbReference type="InterPro" id="IPR025926">
    <property type="entry name" value="PDZ-like_dom"/>
</dbReference>
<organism evidence="9 10">
    <name type="scientific">Phialemonium atrogriseum</name>
    <dbReference type="NCBI Taxonomy" id="1093897"/>
    <lineage>
        <taxon>Eukaryota</taxon>
        <taxon>Fungi</taxon>
        <taxon>Dikarya</taxon>
        <taxon>Ascomycota</taxon>
        <taxon>Pezizomycotina</taxon>
        <taxon>Sordariomycetes</taxon>
        <taxon>Sordariomycetidae</taxon>
        <taxon>Cephalothecales</taxon>
        <taxon>Cephalothecaceae</taxon>
        <taxon>Phialemonium</taxon>
    </lineage>
</organism>
<evidence type="ECO:0000256" key="2">
    <source>
        <dbReference type="ARBA" id="ARBA00010541"/>
    </source>
</evidence>
<dbReference type="CDD" id="cd06719">
    <property type="entry name" value="PDZ2-4_Nma111p-like"/>
    <property type="match status" value="2"/>
</dbReference>
<feature type="region of interest" description="Disordered" evidence="7">
    <location>
        <begin position="1000"/>
        <end position="1033"/>
    </location>
</feature>
<reference evidence="9" key="1">
    <citation type="submission" date="2023-06" db="EMBL/GenBank/DDBJ databases">
        <title>Genome-scale phylogeny and comparative genomics of the fungal order Sordariales.</title>
        <authorList>
            <consortium name="Lawrence Berkeley National Laboratory"/>
            <person name="Hensen N."/>
            <person name="Bonometti L."/>
            <person name="Westerberg I."/>
            <person name="Brannstrom I.O."/>
            <person name="Guillou S."/>
            <person name="Cros-Aarteil S."/>
            <person name="Calhoun S."/>
            <person name="Haridas S."/>
            <person name="Kuo A."/>
            <person name="Mondo S."/>
            <person name="Pangilinan J."/>
            <person name="Riley R."/>
            <person name="Labutti K."/>
            <person name="Andreopoulos B."/>
            <person name="Lipzen A."/>
            <person name="Chen C."/>
            <person name="Yanf M."/>
            <person name="Daum C."/>
            <person name="Ng V."/>
            <person name="Clum A."/>
            <person name="Steindorff A."/>
            <person name="Ohm R."/>
            <person name="Martin F."/>
            <person name="Silar P."/>
            <person name="Natvig D."/>
            <person name="Lalanne C."/>
            <person name="Gautier V."/>
            <person name="Ament-Velasquez S.L."/>
            <person name="Kruys A."/>
            <person name="Hutchinson M.I."/>
            <person name="Powell A.J."/>
            <person name="Barry K."/>
            <person name="Miller A.N."/>
            <person name="Grigoriev I.V."/>
            <person name="Debuchy R."/>
            <person name="Gladieux P."/>
            <person name="Thoren M.H."/>
            <person name="Johannesson H."/>
        </authorList>
    </citation>
    <scope>NUCLEOTIDE SEQUENCE</scope>
    <source>
        <strain evidence="9">8032-3</strain>
    </source>
</reference>
<dbReference type="Pfam" id="PF13365">
    <property type="entry name" value="Trypsin_2"/>
    <property type="match status" value="1"/>
</dbReference>
<evidence type="ECO:0000256" key="6">
    <source>
        <dbReference type="ARBA" id="ARBA00022737"/>
    </source>
</evidence>
<dbReference type="GO" id="GO:0006915">
    <property type="term" value="P:apoptotic process"/>
    <property type="evidence" value="ECO:0007669"/>
    <property type="project" value="UniProtKB-KW"/>
</dbReference>
<dbReference type="InterPro" id="IPR036034">
    <property type="entry name" value="PDZ_sf"/>
</dbReference>
<dbReference type="GO" id="GO:0004252">
    <property type="term" value="F:serine-type endopeptidase activity"/>
    <property type="evidence" value="ECO:0007669"/>
    <property type="project" value="InterPro"/>
</dbReference>
<dbReference type="Gene3D" id="2.40.10.120">
    <property type="match status" value="2"/>
</dbReference>
<dbReference type="GO" id="GO:0006508">
    <property type="term" value="P:proteolysis"/>
    <property type="evidence" value="ECO:0007669"/>
    <property type="project" value="UniProtKB-KW"/>
</dbReference>
<dbReference type="RefSeq" id="XP_060284170.1">
    <property type="nucleotide sequence ID" value="XM_060424552.1"/>
</dbReference>
<evidence type="ECO:0000313" key="9">
    <source>
        <dbReference type="EMBL" id="KAK1767957.1"/>
    </source>
</evidence>
<dbReference type="CDD" id="cd06786">
    <property type="entry name" value="cpPDZ1_ScNma111-like"/>
    <property type="match status" value="1"/>
</dbReference>
<feature type="domain" description="PDZ-like" evidence="8">
    <location>
        <begin position="871"/>
        <end position="948"/>
    </location>
</feature>
<dbReference type="Gene3D" id="2.30.42.10">
    <property type="match status" value="1"/>
</dbReference>
<dbReference type="InterPro" id="IPR001940">
    <property type="entry name" value="Peptidase_S1C"/>
</dbReference>
<evidence type="ECO:0000256" key="3">
    <source>
        <dbReference type="ARBA" id="ARBA00020338"/>
    </source>
</evidence>
<proteinExistence type="inferred from homology"/>
<evidence type="ECO:0000259" key="8">
    <source>
        <dbReference type="Pfam" id="PF12812"/>
    </source>
</evidence>
<gene>
    <name evidence="9" type="ORF">QBC33DRAFT_450146</name>
</gene>
<protein>
    <recommendedName>
        <fullName evidence="3">Pro-apoptotic serine protease NMA111</fullName>
    </recommendedName>
    <alternativeName>
        <fullName evidence="4">Pro-apoptotic serine protease nma111</fullName>
    </alternativeName>
</protein>
<name>A0AAJ0C1T8_9PEZI</name>
<evidence type="ECO:0000256" key="7">
    <source>
        <dbReference type="SAM" id="MobiDB-lite"/>
    </source>
</evidence>
<dbReference type="PANTHER" id="PTHR46366:SF8">
    <property type="entry name" value="PRO-APOPTOTIC SERINE PROTEASE NMA111"/>
    <property type="match status" value="1"/>
</dbReference>
<comment type="caution">
    <text evidence="9">The sequence shown here is derived from an EMBL/GenBank/DDBJ whole genome shotgun (WGS) entry which is preliminary data.</text>
</comment>
<dbReference type="InterPro" id="IPR009003">
    <property type="entry name" value="Peptidase_S1_PA"/>
</dbReference>
<keyword evidence="6" id="KW-0677">Repeat</keyword>
<dbReference type="AlphaFoldDB" id="A0AAJ0C1T8"/>
<keyword evidence="10" id="KW-1185">Reference proteome</keyword>
<feature type="region of interest" description="Disordered" evidence="7">
    <location>
        <begin position="1"/>
        <end position="46"/>
    </location>
</feature>
<dbReference type="Pfam" id="PF12812">
    <property type="entry name" value="PDZ_1"/>
    <property type="match status" value="2"/>
</dbReference>
<dbReference type="EMBL" id="MU839006">
    <property type="protein sequence ID" value="KAK1767957.1"/>
    <property type="molecule type" value="Genomic_DNA"/>
</dbReference>
<evidence type="ECO:0000256" key="4">
    <source>
        <dbReference type="ARBA" id="ARBA00021524"/>
    </source>
</evidence>
<sequence>MNGATPTSRSKRKDPPQTLEGRHTKHHRALGALSGKDSAGDNTPDVEDEFEQIDDYEMEDSRAPALLPVGADTAEWQATIENVVRNVVSIRFCLTASFDTEPALTSEATGFVVDAERGYILTNRHVVGSGPFWGYCIFDNHEEVDTYPVYRDPVHDFGILKFDPKAIKYMPVAALQLRPDLARVGVEIRVVGNDAGEKLSILPGVISRLDRNAPEYGEGYSDFNTCYYQASAAASGGSSGSPVVNIDGFAVALQAGGRADGASTDYFLPLDRPYRALKCLQEGKPITRGDIQCQFLLKPFDECRRLGLSPDWEAQMRKAFPKETNLLVAEIVLPDGPSHKKVEEGDVLIKVNGDLITQFIRLDEILDSNVGNSVHLLLLRGGEEVEVDIEVGNLHKITPDRFVSVAGASFHDLSYQQARLYGVACKGVFVCEATGSFRFDGSDSGWIIQSIDQKKTPDLDTFVEVMKGIPDKARVVVTYKHLRDLHTLNTTIIYIDRHWAKKMKLAVRNDDTGLWDFSDLADPLPQVPPVTRAASFIQLEHTSHPAVADLVRSFVHVNCTMPVKLDGFPKNRKWGMGLVIDAEKGLVVISRAIVPYDLCDISITIAESIVVEGKVVFLHPLQNYAIIQYDPKLVDAPVLSARLSSEEITQGASTYFIGYNRIGRIVHTATTVTEIFAVSIPANSGAPRYRAMNVDAITVDTNLSGQCGSGVLVATDGTVQALWLTYLGERSPSTHRDEEYHLGLATPTLLPVVSQIQKGIVPDLRMLSVEFRSIQMSQARLMGVSEEWIHKVSLANTSHHQLFMVTKRTFEREEQNEALLEGDILLTLNGKMITKISELDVMYSNELLDATIVRDCKDINLKLGTVAAEGVETHRGVSFCGAVLHRPHHAVRQQISKLFSDVYVSARTRGSPAYQYGLAPTNFITHVNGKPTPDIESFLAAAIEIPDNTYFRMKAVTFDSVPWVVTMKKNEHYFPTMEWIKDASDPCGWRRITYDGGKKIEGEGRDGILPNSDDQAEADDDVGLSAVDGGEED</sequence>
<dbReference type="PANTHER" id="PTHR46366">
    <property type="entry name" value="PRO-APOPTOTIC SERINE PROTEASE NMA111"/>
    <property type="match status" value="1"/>
</dbReference>
<dbReference type="SUPFAM" id="SSF50156">
    <property type="entry name" value="PDZ domain-like"/>
    <property type="match status" value="2"/>
</dbReference>
<feature type="domain" description="PDZ-like" evidence="8">
    <location>
        <begin position="396"/>
        <end position="472"/>
    </location>
</feature>
<comment type="similarity">
    <text evidence="2">Belongs to the peptidase S1C family.</text>
</comment>
<evidence type="ECO:0000256" key="1">
    <source>
        <dbReference type="ARBA" id="ARBA00002558"/>
    </source>
</evidence>
<accession>A0AAJ0C1T8</accession>
<keyword evidence="9" id="KW-0645">Protease</keyword>
<keyword evidence="5" id="KW-0053">Apoptosis</keyword>
<dbReference type="SUPFAM" id="SSF50494">
    <property type="entry name" value="Trypsin-like serine proteases"/>
    <property type="match status" value="2"/>
</dbReference>
<dbReference type="GeneID" id="85307739"/>